<dbReference type="CDD" id="cd00130">
    <property type="entry name" value="PAS"/>
    <property type="match status" value="1"/>
</dbReference>
<dbReference type="Gene3D" id="3.30.450.20">
    <property type="entry name" value="PAS domain"/>
    <property type="match status" value="1"/>
</dbReference>
<reference evidence="10 11" key="1">
    <citation type="submission" date="2017-02" db="EMBL/GenBank/DDBJ databases">
        <authorList>
            <person name="Peterson S.W."/>
        </authorList>
    </citation>
    <scope>NUCLEOTIDE SEQUENCE [LARGE SCALE GENOMIC DNA]</scope>
    <source>
        <strain evidence="10 11">DSM 18034</strain>
    </source>
</reference>
<dbReference type="PROSITE" id="PS50045">
    <property type="entry name" value="SIGMA54_INTERACT_4"/>
    <property type="match status" value="1"/>
</dbReference>
<dbReference type="STRING" id="1121442.SAMN02745702_01324"/>
<dbReference type="SUPFAM" id="SSF52540">
    <property type="entry name" value="P-loop containing nucleoside triphosphate hydrolases"/>
    <property type="match status" value="1"/>
</dbReference>
<evidence type="ECO:0000256" key="4">
    <source>
        <dbReference type="ARBA" id="ARBA00023015"/>
    </source>
</evidence>
<dbReference type="GO" id="GO:0005524">
    <property type="term" value="F:ATP binding"/>
    <property type="evidence" value="ECO:0007669"/>
    <property type="project" value="UniProtKB-KW"/>
</dbReference>
<dbReference type="InterPro" id="IPR035965">
    <property type="entry name" value="PAS-like_dom_sf"/>
</dbReference>
<dbReference type="Pfam" id="PF18024">
    <property type="entry name" value="HTH_50"/>
    <property type="match status" value="1"/>
</dbReference>
<keyword evidence="4" id="KW-0805">Transcription regulation</keyword>
<evidence type="ECO:0000256" key="7">
    <source>
        <dbReference type="ARBA" id="ARBA00029500"/>
    </source>
</evidence>
<dbReference type="Gene3D" id="1.10.8.60">
    <property type="match status" value="1"/>
</dbReference>
<dbReference type="GO" id="GO:0003677">
    <property type="term" value="F:DNA binding"/>
    <property type="evidence" value="ECO:0007669"/>
    <property type="project" value="UniProtKB-KW"/>
</dbReference>
<keyword evidence="11" id="KW-1185">Reference proteome</keyword>
<feature type="domain" description="PAS" evidence="9">
    <location>
        <begin position="12"/>
        <end position="64"/>
    </location>
</feature>
<dbReference type="Pfam" id="PF25601">
    <property type="entry name" value="AAA_lid_14"/>
    <property type="match status" value="1"/>
</dbReference>
<dbReference type="InterPro" id="IPR000014">
    <property type="entry name" value="PAS"/>
</dbReference>
<dbReference type="SUPFAM" id="SSF55785">
    <property type="entry name" value="PYP-like sensor domain (PAS domain)"/>
    <property type="match status" value="1"/>
</dbReference>
<dbReference type="PROSITE" id="PS00688">
    <property type="entry name" value="SIGMA54_INTERACT_3"/>
    <property type="match status" value="1"/>
</dbReference>
<dbReference type="InterPro" id="IPR030828">
    <property type="entry name" value="HTH_TyrR"/>
</dbReference>
<organism evidence="10 11">
    <name type="scientific">Desulfobaculum bizertense DSM 18034</name>
    <dbReference type="NCBI Taxonomy" id="1121442"/>
    <lineage>
        <taxon>Bacteria</taxon>
        <taxon>Pseudomonadati</taxon>
        <taxon>Thermodesulfobacteriota</taxon>
        <taxon>Desulfovibrionia</taxon>
        <taxon>Desulfovibrionales</taxon>
        <taxon>Desulfovibrionaceae</taxon>
        <taxon>Desulfobaculum</taxon>
    </lineage>
</organism>
<accession>A0A1T4W0Q2</accession>
<dbReference type="SUPFAM" id="SSF46689">
    <property type="entry name" value="Homeodomain-like"/>
    <property type="match status" value="1"/>
</dbReference>
<dbReference type="InterPro" id="IPR003593">
    <property type="entry name" value="AAA+_ATPase"/>
</dbReference>
<dbReference type="SMART" id="SM00382">
    <property type="entry name" value="AAA"/>
    <property type="match status" value="1"/>
</dbReference>
<dbReference type="PANTHER" id="PTHR32071">
    <property type="entry name" value="TRANSCRIPTIONAL REGULATORY PROTEIN"/>
    <property type="match status" value="1"/>
</dbReference>
<dbReference type="Gene3D" id="3.40.50.300">
    <property type="entry name" value="P-loop containing nucleotide triphosphate hydrolases"/>
    <property type="match status" value="1"/>
</dbReference>
<keyword evidence="5" id="KW-0238">DNA-binding</keyword>
<feature type="domain" description="Sigma-54 factor interaction" evidence="8">
    <location>
        <begin position="156"/>
        <end position="385"/>
    </location>
</feature>
<dbReference type="CDD" id="cd00009">
    <property type="entry name" value="AAA"/>
    <property type="match status" value="1"/>
</dbReference>
<evidence type="ECO:0000313" key="10">
    <source>
        <dbReference type="EMBL" id="SKA70311.1"/>
    </source>
</evidence>
<evidence type="ECO:0000256" key="2">
    <source>
        <dbReference type="ARBA" id="ARBA00022797"/>
    </source>
</evidence>
<dbReference type="InterPro" id="IPR009057">
    <property type="entry name" value="Homeodomain-like_sf"/>
</dbReference>
<evidence type="ECO:0000259" key="9">
    <source>
        <dbReference type="PROSITE" id="PS50112"/>
    </source>
</evidence>
<dbReference type="AlphaFoldDB" id="A0A1T4W0Q2"/>
<name>A0A1T4W0Q2_9BACT</name>
<dbReference type="Gene3D" id="1.10.10.60">
    <property type="entry name" value="Homeodomain-like"/>
    <property type="match status" value="1"/>
</dbReference>
<dbReference type="SMART" id="SM00091">
    <property type="entry name" value="PAS"/>
    <property type="match status" value="1"/>
</dbReference>
<evidence type="ECO:0000259" key="8">
    <source>
        <dbReference type="PROSITE" id="PS50045"/>
    </source>
</evidence>
<evidence type="ECO:0000256" key="3">
    <source>
        <dbReference type="ARBA" id="ARBA00022840"/>
    </source>
</evidence>
<keyword evidence="1" id="KW-0547">Nucleotide-binding</keyword>
<dbReference type="PROSITE" id="PS00676">
    <property type="entry name" value="SIGMA54_INTERACT_2"/>
    <property type="match status" value="1"/>
</dbReference>
<dbReference type="OrthoDB" id="9763792at2"/>
<dbReference type="InterPro" id="IPR027417">
    <property type="entry name" value="P-loop_NTPase"/>
</dbReference>
<sequence>MSENVQQPDPLITKNIHGIFDVLSDGIYISDRFGKTLTVNQRYEKLTGLSKKELINRNVTELVNDGVYDTILNPKIVATGKSCTSIQVNKKGRRLVLTGYPIFDDAGDVNLVVTFARDITAIGDLRNQLAAEKRLVEQYHEKFKSITADNSLEPSVVLESPKMKELVTLLKRVAPTDATVLLLGETGVGKDVLARKTHEFSLRSSRPFFKVDCTTIPENLIESELFGYAPGAFSGAHSKGKIGFFEMAEKGTLFLDEIGELPLLMQGKLLRVLQDQELIRVGDTKVRKVDVRIIAATNRNLEEEVKSGRFRSDLFYRLKVTEANIPPLRERHEDVLPLAQMFIQRYSQKYRRNVALTPGAQEALRAHHWPGNVRELENMIQSLVVTSASDIVQPYDLPESVTRRRTQANADGNLEPCIALGDNPPPLREMVKDFERQLLQKAIETYGSVPKVAKKLKVDRSTIFRKLR</sequence>
<dbReference type="Pfam" id="PF00158">
    <property type="entry name" value="Sigma54_activat"/>
    <property type="match status" value="1"/>
</dbReference>
<keyword evidence="2" id="KW-0058">Aromatic hydrocarbons catabolism</keyword>
<keyword evidence="3" id="KW-0067">ATP-binding</keyword>
<dbReference type="PROSITE" id="PS50112">
    <property type="entry name" value="PAS"/>
    <property type="match status" value="1"/>
</dbReference>
<dbReference type="FunFam" id="3.40.50.300:FF:000006">
    <property type="entry name" value="DNA-binding transcriptional regulator NtrC"/>
    <property type="match status" value="1"/>
</dbReference>
<dbReference type="InterPro" id="IPR002078">
    <property type="entry name" value="Sigma_54_int"/>
</dbReference>
<dbReference type="InterPro" id="IPR025943">
    <property type="entry name" value="Sigma_54_int_dom_ATP-bd_2"/>
</dbReference>
<evidence type="ECO:0000313" key="11">
    <source>
        <dbReference type="Proteomes" id="UP000189733"/>
    </source>
</evidence>
<keyword evidence="6" id="KW-0804">Transcription</keyword>
<dbReference type="Pfam" id="PF13426">
    <property type="entry name" value="PAS_9"/>
    <property type="match status" value="1"/>
</dbReference>
<dbReference type="GO" id="GO:0006355">
    <property type="term" value="P:regulation of DNA-templated transcription"/>
    <property type="evidence" value="ECO:0007669"/>
    <property type="project" value="InterPro"/>
</dbReference>
<dbReference type="InterPro" id="IPR025944">
    <property type="entry name" value="Sigma_54_int_dom_CS"/>
</dbReference>
<dbReference type="RefSeq" id="WP_078684612.1">
    <property type="nucleotide sequence ID" value="NZ_FUYA01000003.1"/>
</dbReference>
<dbReference type="PROSITE" id="PS00675">
    <property type="entry name" value="SIGMA54_INTERACT_1"/>
    <property type="match status" value="1"/>
</dbReference>
<evidence type="ECO:0000256" key="6">
    <source>
        <dbReference type="ARBA" id="ARBA00023163"/>
    </source>
</evidence>
<protein>
    <recommendedName>
        <fullName evidence="7">HTH-type transcriptional regulatory protein TyrR</fullName>
    </recommendedName>
</protein>
<dbReference type="InterPro" id="IPR058031">
    <property type="entry name" value="AAA_lid_NorR"/>
</dbReference>
<dbReference type="NCBIfam" id="TIGR00229">
    <property type="entry name" value="sensory_box"/>
    <property type="match status" value="1"/>
</dbReference>
<gene>
    <name evidence="10" type="ORF">SAMN02745702_01324</name>
</gene>
<proteinExistence type="predicted"/>
<dbReference type="Proteomes" id="UP000189733">
    <property type="component" value="Unassembled WGS sequence"/>
</dbReference>
<dbReference type="InterPro" id="IPR025662">
    <property type="entry name" value="Sigma_54_int_dom_ATP-bd_1"/>
</dbReference>
<dbReference type="EMBL" id="FUYA01000003">
    <property type="protein sequence ID" value="SKA70311.1"/>
    <property type="molecule type" value="Genomic_DNA"/>
</dbReference>
<evidence type="ECO:0000256" key="1">
    <source>
        <dbReference type="ARBA" id="ARBA00022741"/>
    </source>
</evidence>
<evidence type="ECO:0000256" key="5">
    <source>
        <dbReference type="ARBA" id="ARBA00023125"/>
    </source>
</evidence>